<dbReference type="InterPro" id="IPR052172">
    <property type="entry name" value="UxaA_altronate/galactarate_dh"/>
</dbReference>
<reference key="2">
    <citation type="journal article" date="2011" name="Extremophiles">
        <title>Genomic analyses of Acidianus hospitalis W1 a host for studying crenarchaeal virus and plasmid life cycles.</title>
        <authorList>
            <person name="You X.Y."/>
            <person name="Liu C."/>
            <person name="Wang S.Y."/>
            <person name="Jiang C.Y."/>
            <person name="Shah S.A."/>
            <person name="Prangishvili D."/>
            <person name="Liu S.J."/>
            <person name="Garrett R.A."/>
        </authorList>
    </citation>
    <scope>NUCLEOTIDE SEQUENCE</scope>
    <source>
        <strain>W1</strain>
    </source>
</reference>
<sequence length="99" mass="11190">MPKGLIHSKDDDVCVVTNDVKKGDEVICAYLENPSSYVIIKSEDDIPLGHKIALRDIKKGEKVLKYSRPIGVAISDIRKGEHVHTHNLKSLRWGKWQSQ</sequence>
<accession>F4B5B5</accession>
<dbReference type="Pfam" id="PF08666">
    <property type="entry name" value="SAF"/>
    <property type="match status" value="1"/>
</dbReference>
<dbReference type="eggNOG" id="arCOG05318">
    <property type="taxonomic scope" value="Archaea"/>
</dbReference>
<dbReference type="InterPro" id="IPR013974">
    <property type="entry name" value="SAF"/>
</dbReference>
<dbReference type="GO" id="GO:0019698">
    <property type="term" value="P:D-galacturonate catabolic process"/>
    <property type="evidence" value="ECO:0007669"/>
    <property type="project" value="TreeGrafter"/>
</dbReference>
<dbReference type="Gene3D" id="2.30.130.110">
    <property type="match status" value="1"/>
</dbReference>
<dbReference type="CDD" id="cd11613">
    <property type="entry name" value="SAF_AH_GD"/>
    <property type="match status" value="1"/>
</dbReference>
<name>F4B5B5_ACIHW</name>
<reference evidence="3 4" key="1">
    <citation type="journal article" date="2011" name="Extremophiles">
        <title>Genomic analysis of Acidianus hospitalis W1 a host for studying crenarchaeal virus and plasmid life cycles.</title>
        <authorList>
            <person name="You X.Y."/>
            <person name="Liu C."/>
            <person name="Wang S.Y."/>
            <person name="Jiang C.Y."/>
            <person name="Shah S.A."/>
            <person name="Prangishvili D."/>
            <person name="She Q."/>
            <person name="Liu S.J."/>
            <person name="Garrett R.A."/>
        </authorList>
    </citation>
    <scope>NUCLEOTIDE SEQUENCE [LARGE SCALE GENOMIC DNA]</scope>
    <source>
        <strain evidence="3 4">W1</strain>
    </source>
</reference>
<gene>
    <name evidence="3" type="ordered locus">Ahos_0318</name>
</gene>
<dbReference type="HOGENOM" id="CLU_084161_2_0_2"/>
<keyword evidence="4" id="KW-1185">Reference proteome</keyword>
<dbReference type="Proteomes" id="UP000008458">
    <property type="component" value="Chromosome"/>
</dbReference>
<dbReference type="GO" id="GO:0016829">
    <property type="term" value="F:lyase activity"/>
    <property type="evidence" value="ECO:0007669"/>
    <property type="project" value="UniProtKB-KW"/>
</dbReference>
<organism evidence="3 4">
    <name type="scientific">Acidianus hospitalis (strain W1)</name>
    <dbReference type="NCBI Taxonomy" id="933801"/>
    <lineage>
        <taxon>Archaea</taxon>
        <taxon>Thermoproteota</taxon>
        <taxon>Thermoprotei</taxon>
        <taxon>Sulfolobales</taxon>
        <taxon>Sulfolobaceae</taxon>
        <taxon>Acidianus</taxon>
    </lineage>
</organism>
<dbReference type="AlphaFoldDB" id="F4B5B5"/>
<dbReference type="PANTHER" id="PTHR30536:SF5">
    <property type="entry name" value="ALTRONATE DEHYDRATASE"/>
    <property type="match status" value="1"/>
</dbReference>
<protein>
    <submittedName>
        <fullName evidence="3">SAF domain protein</fullName>
    </submittedName>
</protein>
<dbReference type="STRING" id="933801.Ahos_0318"/>
<dbReference type="RefSeq" id="WP_013775125.1">
    <property type="nucleotide sequence ID" value="NC_015518.1"/>
</dbReference>
<dbReference type="InterPro" id="IPR044144">
    <property type="entry name" value="SAF_UxaA/GarD"/>
</dbReference>
<dbReference type="SMART" id="SM00858">
    <property type="entry name" value="SAF"/>
    <property type="match status" value="1"/>
</dbReference>
<dbReference type="PANTHER" id="PTHR30536">
    <property type="entry name" value="ALTRONATE/GALACTARATE DEHYDRATASE"/>
    <property type="match status" value="1"/>
</dbReference>
<evidence type="ECO:0000259" key="2">
    <source>
        <dbReference type="SMART" id="SM00858"/>
    </source>
</evidence>
<evidence type="ECO:0000313" key="3">
    <source>
        <dbReference type="EMBL" id="AEE93209.1"/>
    </source>
</evidence>
<dbReference type="OrthoDB" id="214896at2157"/>
<dbReference type="EMBL" id="CP002535">
    <property type="protein sequence ID" value="AEE93209.1"/>
    <property type="molecule type" value="Genomic_DNA"/>
</dbReference>
<feature type="domain" description="SAF" evidence="2">
    <location>
        <begin position="11"/>
        <end position="89"/>
    </location>
</feature>
<dbReference type="KEGG" id="aho:Ahos_0318"/>
<dbReference type="GeneID" id="10599759"/>
<evidence type="ECO:0000256" key="1">
    <source>
        <dbReference type="ARBA" id="ARBA00023239"/>
    </source>
</evidence>
<evidence type="ECO:0000313" key="4">
    <source>
        <dbReference type="Proteomes" id="UP000008458"/>
    </source>
</evidence>
<proteinExistence type="predicted"/>
<keyword evidence="1" id="KW-0456">Lyase</keyword>